<evidence type="ECO:0000256" key="5">
    <source>
        <dbReference type="ARBA" id="ARBA00022692"/>
    </source>
</evidence>
<evidence type="ECO:0000256" key="8">
    <source>
        <dbReference type="SAM" id="Phobius"/>
    </source>
</evidence>
<protein>
    <submittedName>
        <fullName evidence="9">Branched-chain amino acid ABC transporter permease</fullName>
    </submittedName>
</protein>
<comment type="subcellular location">
    <subcellularLocation>
        <location evidence="1">Cell membrane</location>
        <topology evidence="1">Multi-pass membrane protein</topology>
    </subcellularLocation>
</comment>
<dbReference type="InterPro" id="IPR011606">
    <property type="entry name" value="Brnchd-chn_aa_trnsp_permease"/>
</dbReference>
<feature type="transmembrane region" description="Helical" evidence="8">
    <location>
        <begin position="53"/>
        <end position="74"/>
    </location>
</feature>
<evidence type="ECO:0000313" key="9">
    <source>
        <dbReference type="EMBL" id="RGS41463.1"/>
    </source>
</evidence>
<dbReference type="PANTHER" id="PTHR34979:SF1">
    <property type="entry name" value="INNER MEMBRANE PROTEIN YGAZ"/>
    <property type="match status" value="1"/>
</dbReference>
<evidence type="ECO:0000256" key="3">
    <source>
        <dbReference type="ARBA" id="ARBA00022448"/>
    </source>
</evidence>
<dbReference type="Proteomes" id="UP000283295">
    <property type="component" value="Unassembled WGS sequence"/>
</dbReference>
<evidence type="ECO:0000256" key="7">
    <source>
        <dbReference type="ARBA" id="ARBA00023136"/>
    </source>
</evidence>
<sequence>MEFRKGLKDGIPIALGYFAVSFSFGLLAVKGGLTSFQAVIISLTNVTSAGQFAGLKIIIAGGTLVEMILTQFIINLRYSLMSLSLSQKLGEAVGIKERLVIAFANTDEIFAVAMGHVKELTFGYMIGLQLLPIAGWTGGTLFGAIASGLLPKSISSALSLALYGMFVAIVMPVARKSRPVAIVALVAAVISCVLYYVPIFKFISTGIAIIISTVAASVIGAIFFPVGTAEKEEVQ</sequence>
<accession>A0A412IRF1</accession>
<evidence type="ECO:0000256" key="1">
    <source>
        <dbReference type="ARBA" id="ARBA00004651"/>
    </source>
</evidence>
<dbReference type="Pfam" id="PF03591">
    <property type="entry name" value="AzlC"/>
    <property type="match status" value="1"/>
</dbReference>
<feature type="transmembrane region" description="Helical" evidence="8">
    <location>
        <begin position="12"/>
        <end position="33"/>
    </location>
</feature>
<dbReference type="OrthoDB" id="3177005at2"/>
<keyword evidence="7 8" id="KW-0472">Membrane</keyword>
<organism evidence="9 10">
    <name type="scientific">Coprococcus eutactus</name>
    <dbReference type="NCBI Taxonomy" id="33043"/>
    <lineage>
        <taxon>Bacteria</taxon>
        <taxon>Bacillati</taxon>
        <taxon>Bacillota</taxon>
        <taxon>Clostridia</taxon>
        <taxon>Lachnospirales</taxon>
        <taxon>Lachnospiraceae</taxon>
        <taxon>Coprococcus</taxon>
    </lineage>
</organism>
<feature type="transmembrane region" description="Helical" evidence="8">
    <location>
        <begin position="180"/>
        <end position="197"/>
    </location>
</feature>
<keyword evidence="5 8" id="KW-0812">Transmembrane</keyword>
<comment type="similarity">
    <text evidence="2">Belongs to the AzlC family.</text>
</comment>
<evidence type="ECO:0000256" key="4">
    <source>
        <dbReference type="ARBA" id="ARBA00022475"/>
    </source>
</evidence>
<keyword evidence="3" id="KW-0813">Transport</keyword>
<gene>
    <name evidence="9" type="ORF">DWX94_08530</name>
</gene>
<comment type="caution">
    <text evidence="9">The sequence shown here is derived from an EMBL/GenBank/DDBJ whole genome shotgun (WGS) entry which is preliminary data.</text>
</comment>
<name>A0A412IRF1_9FIRM</name>
<proteinExistence type="inferred from homology"/>
<keyword evidence="4" id="KW-1003">Cell membrane</keyword>
<evidence type="ECO:0000256" key="6">
    <source>
        <dbReference type="ARBA" id="ARBA00022989"/>
    </source>
</evidence>
<dbReference type="GO" id="GO:1903785">
    <property type="term" value="P:L-valine transmembrane transport"/>
    <property type="evidence" value="ECO:0007669"/>
    <property type="project" value="TreeGrafter"/>
</dbReference>
<reference evidence="9 10" key="1">
    <citation type="submission" date="2018-08" db="EMBL/GenBank/DDBJ databases">
        <title>A genome reference for cultivated species of the human gut microbiota.</title>
        <authorList>
            <person name="Zou Y."/>
            <person name="Xue W."/>
            <person name="Luo G."/>
        </authorList>
    </citation>
    <scope>NUCLEOTIDE SEQUENCE [LARGE SCALE GENOMIC DNA]</scope>
    <source>
        <strain evidence="9 10">AF22-21</strain>
    </source>
</reference>
<evidence type="ECO:0000256" key="2">
    <source>
        <dbReference type="ARBA" id="ARBA00010735"/>
    </source>
</evidence>
<feature type="transmembrane region" description="Helical" evidence="8">
    <location>
        <begin position="203"/>
        <end position="226"/>
    </location>
</feature>
<feature type="transmembrane region" description="Helical" evidence="8">
    <location>
        <begin position="153"/>
        <end position="173"/>
    </location>
</feature>
<evidence type="ECO:0000313" key="10">
    <source>
        <dbReference type="Proteomes" id="UP000283295"/>
    </source>
</evidence>
<feature type="transmembrane region" description="Helical" evidence="8">
    <location>
        <begin position="122"/>
        <end position="147"/>
    </location>
</feature>
<dbReference type="EMBL" id="QRVK01000019">
    <property type="protein sequence ID" value="RGS41463.1"/>
    <property type="molecule type" value="Genomic_DNA"/>
</dbReference>
<dbReference type="PANTHER" id="PTHR34979">
    <property type="entry name" value="INNER MEMBRANE PROTEIN YGAZ"/>
    <property type="match status" value="1"/>
</dbReference>
<keyword evidence="6 8" id="KW-1133">Transmembrane helix</keyword>
<dbReference type="AlphaFoldDB" id="A0A412IRF1"/>
<dbReference type="GO" id="GO:0005886">
    <property type="term" value="C:plasma membrane"/>
    <property type="evidence" value="ECO:0007669"/>
    <property type="project" value="UniProtKB-SubCell"/>
</dbReference>